<feature type="transmembrane region" description="Helical" evidence="7">
    <location>
        <begin position="257"/>
        <end position="276"/>
    </location>
</feature>
<dbReference type="CDD" id="cd06261">
    <property type="entry name" value="TM_PBP2"/>
    <property type="match status" value="1"/>
</dbReference>
<feature type="transmembrane region" description="Helical" evidence="7">
    <location>
        <begin position="181"/>
        <end position="203"/>
    </location>
</feature>
<feature type="transmembrane region" description="Helical" evidence="7">
    <location>
        <begin position="140"/>
        <end position="160"/>
    </location>
</feature>
<keyword evidence="4 7" id="KW-0812">Transmembrane</keyword>
<accession>A0A198AT11</accession>
<keyword evidence="3" id="KW-1003">Cell membrane</keyword>
<dbReference type="EMBL" id="LYPB01000030">
    <property type="protein sequence ID" value="OAS24442.1"/>
    <property type="molecule type" value="Genomic_DNA"/>
</dbReference>
<evidence type="ECO:0000313" key="9">
    <source>
        <dbReference type="EMBL" id="OAS24442.1"/>
    </source>
</evidence>
<keyword evidence="10" id="KW-1185">Reference proteome</keyword>
<organism evidence="9 10">
    <name type="scientific">Paenibacillus oryzisoli</name>
    <dbReference type="NCBI Taxonomy" id="1850517"/>
    <lineage>
        <taxon>Bacteria</taxon>
        <taxon>Bacillati</taxon>
        <taxon>Bacillota</taxon>
        <taxon>Bacilli</taxon>
        <taxon>Bacillales</taxon>
        <taxon>Paenibacillaceae</taxon>
        <taxon>Paenibacillus</taxon>
    </lineage>
</organism>
<dbReference type="PANTHER" id="PTHR43744:SF9">
    <property type="entry name" value="POLYGALACTURONAN_RHAMNOGALACTURONAN TRANSPORT SYSTEM PERMEASE PROTEIN YTCP"/>
    <property type="match status" value="1"/>
</dbReference>
<keyword evidence="2 7" id="KW-0813">Transport</keyword>
<feature type="transmembrane region" description="Helical" evidence="7">
    <location>
        <begin position="108"/>
        <end position="128"/>
    </location>
</feature>
<gene>
    <name evidence="9" type="ORF">A8708_08925</name>
</gene>
<dbReference type="PROSITE" id="PS50928">
    <property type="entry name" value="ABC_TM1"/>
    <property type="match status" value="1"/>
</dbReference>
<dbReference type="GO" id="GO:0005886">
    <property type="term" value="C:plasma membrane"/>
    <property type="evidence" value="ECO:0007669"/>
    <property type="project" value="UniProtKB-SubCell"/>
</dbReference>
<evidence type="ECO:0000256" key="6">
    <source>
        <dbReference type="ARBA" id="ARBA00023136"/>
    </source>
</evidence>
<comment type="caution">
    <text evidence="9">The sequence shown here is derived from an EMBL/GenBank/DDBJ whole genome shotgun (WGS) entry which is preliminary data.</text>
</comment>
<evidence type="ECO:0000256" key="4">
    <source>
        <dbReference type="ARBA" id="ARBA00022692"/>
    </source>
</evidence>
<sequence length="291" mass="32418">MQTSTGERTLVVIFYGLLTIAALACLFPLLHIISLSISDTHAVASGWVTFYPIGFSLESYRQLMSGSPIVKSFFNSVEITGVGVVLSMAFTILAAYPLTRSYFFGRKWYLFAIVFTMLFGGGLIPTYLTIKAYGLMNTYWALWLPGLVSTFNLLVLRSFMENIPSELDDAARIDGCGDWKYLTRIVLPLSLPVLTTLALFYGVGYWNAFFNVLIYINETTKYNLSVLVQQMIQSQTMLAQMNSSDSANQILLTPEEVNSAAIIVMVLPIMIIYPLLQRHFVKGVMIGAIKG</sequence>
<dbReference type="Proteomes" id="UP000078454">
    <property type="component" value="Unassembled WGS sequence"/>
</dbReference>
<dbReference type="AlphaFoldDB" id="A0A198AT11"/>
<comment type="subcellular location">
    <subcellularLocation>
        <location evidence="1 7">Cell membrane</location>
        <topology evidence="1 7">Multi-pass membrane protein</topology>
    </subcellularLocation>
</comment>
<dbReference type="OrthoDB" id="2563390at2"/>
<dbReference type="Gene3D" id="1.10.3720.10">
    <property type="entry name" value="MetI-like"/>
    <property type="match status" value="1"/>
</dbReference>
<dbReference type="GO" id="GO:0055085">
    <property type="term" value="P:transmembrane transport"/>
    <property type="evidence" value="ECO:0007669"/>
    <property type="project" value="InterPro"/>
</dbReference>
<dbReference type="SUPFAM" id="SSF161098">
    <property type="entry name" value="MetI-like"/>
    <property type="match status" value="1"/>
</dbReference>
<dbReference type="InterPro" id="IPR035906">
    <property type="entry name" value="MetI-like_sf"/>
</dbReference>
<evidence type="ECO:0000256" key="1">
    <source>
        <dbReference type="ARBA" id="ARBA00004651"/>
    </source>
</evidence>
<feature type="domain" description="ABC transmembrane type-1" evidence="8">
    <location>
        <begin position="73"/>
        <end position="276"/>
    </location>
</feature>
<evidence type="ECO:0000313" key="10">
    <source>
        <dbReference type="Proteomes" id="UP000078454"/>
    </source>
</evidence>
<feature type="transmembrane region" description="Helical" evidence="7">
    <location>
        <begin position="12"/>
        <end position="33"/>
    </location>
</feature>
<feature type="transmembrane region" description="Helical" evidence="7">
    <location>
        <begin position="73"/>
        <end position="96"/>
    </location>
</feature>
<name>A0A198AT11_9BACL</name>
<keyword evidence="5 7" id="KW-1133">Transmembrane helix</keyword>
<evidence type="ECO:0000256" key="7">
    <source>
        <dbReference type="RuleBase" id="RU363032"/>
    </source>
</evidence>
<keyword evidence="6 7" id="KW-0472">Membrane</keyword>
<reference evidence="9 10" key="1">
    <citation type="submission" date="2016-05" db="EMBL/GenBank/DDBJ databases">
        <title>Paenibacillus sp. 1ZS3-15 nov., isolated from the rhizosphere soil.</title>
        <authorList>
            <person name="Zhang X.X."/>
            <person name="Zhang J."/>
        </authorList>
    </citation>
    <scope>NUCLEOTIDE SEQUENCE [LARGE SCALE GENOMIC DNA]</scope>
    <source>
        <strain evidence="9 10">1ZS3-15</strain>
    </source>
</reference>
<dbReference type="STRING" id="1850517.A8708_08925"/>
<protein>
    <submittedName>
        <fullName evidence="9">ABC transporter permease</fullName>
    </submittedName>
</protein>
<dbReference type="RefSeq" id="WP_068661548.1">
    <property type="nucleotide sequence ID" value="NZ_LYPB01000030.1"/>
</dbReference>
<evidence type="ECO:0000259" key="8">
    <source>
        <dbReference type="PROSITE" id="PS50928"/>
    </source>
</evidence>
<comment type="similarity">
    <text evidence="7">Belongs to the binding-protein-dependent transport system permease family.</text>
</comment>
<proteinExistence type="inferred from homology"/>
<dbReference type="InterPro" id="IPR000515">
    <property type="entry name" value="MetI-like"/>
</dbReference>
<evidence type="ECO:0000256" key="2">
    <source>
        <dbReference type="ARBA" id="ARBA00022448"/>
    </source>
</evidence>
<dbReference type="Pfam" id="PF00528">
    <property type="entry name" value="BPD_transp_1"/>
    <property type="match status" value="1"/>
</dbReference>
<dbReference type="PANTHER" id="PTHR43744">
    <property type="entry name" value="ABC TRANSPORTER PERMEASE PROTEIN MG189-RELATED-RELATED"/>
    <property type="match status" value="1"/>
</dbReference>
<evidence type="ECO:0000256" key="3">
    <source>
        <dbReference type="ARBA" id="ARBA00022475"/>
    </source>
</evidence>
<evidence type="ECO:0000256" key="5">
    <source>
        <dbReference type="ARBA" id="ARBA00022989"/>
    </source>
</evidence>